<sequence>MLDTAASDDADFTKPRPGLIDPNSCPACARVKALGIEAAEIGDPELAAEWVELAYLHAELGHPWDHRWPA</sequence>
<evidence type="ECO:0000313" key="1">
    <source>
        <dbReference type="EMBL" id="WTW63452.1"/>
    </source>
</evidence>
<dbReference type="AlphaFoldDB" id="A0AAU2V7J1"/>
<dbReference type="EMBL" id="CP108318">
    <property type="protein sequence ID" value="WTW63452.1"/>
    <property type="molecule type" value="Genomic_DNA"/>
</dbReference>
<protein>
    <submittedName>
        <fullName evidence="1">Uncharacterized protein</fullName>
    </submittedName>
</protein>
<proteinExistence type="predicted"/>
<reference evidence="1" key="1">
    <citation type="submission" date="2022-10" db="EMBL/GenBank/DDBJ databases">
        <title>The complete genomes of actinobacterial strains from the NBC collection.</title>
        <authorList>
            <person name="Joergensen T.S."/>
            <person name="Alvarez Arevalo M."/>
            <person name="Sterndorff E.B."/>
            <person name="Faurdal D."/>
            <person name="Vuksanovic O."/>
            <person name="Mourched A.-S."/>
            <person name="Charusanti P."/>
            <person name="Shaw S."/>
            <person name="Blin K."/>
            <person name="Weber T."/>
        </authorList>
    </citation>
    <scope>NUCLEOTIDE SEQUENCE</scope>
    <source>
        <strain evidence="1">NBC_00003</strain>
    </source>
</reference>
<name>A0AAU2V7J1_9ACTN</name>
<organism evidence="1">
    <name type="scientific">Streptomyces sp. NBC_00003</name>
    <dbReference type="NCBI Taxonomy" id="2903608"/>
    <lineage>
        <taxon>Bacteria</taxon>
        <taxon>Bacillati</taxon>
        <taxon>Actinomycetota</taxon>
        <taxon>Actinomycetes</taxon>
        <taxon>Kitasatosporales</taxon>
        <taxon>Streptomycetaceae</taxon>
        <taxon>Streptomyces</taxon>
    </lineage>
</organism>
<gene>
    <name evidence="1" type="ORF">OG549_23915</name>
</gene>
<accession>A0AAU2V7J1</accession>